<feature type="compositionally biased region" description="Basic and acidic residues" evidence="1">
    <location>
        <begin position="23"/>
        <end position="46"/>
    </location>
</feature>
<dbReference type="RefSeq" id="WP_310101142.1">
    <property type="nucleotide sequence ID" value="NZ_JAVDUU010000004.1"/>
</dbReference>
<comment type="caution">
    <text evidence="2">The sequence shown here is derived from an EMBL/GenBank/DDBJ whole genome shotgun (WGS) entry which is preliminary data.</text>
</comment>
<dbReference type="EMBL" id="JAVDUU010000004">
    <property type="protein sequence ID" value="MDR6944622.1"/>
    <property type="molecule type" value="Genomic_DNA"/>
</dbReference>
<dbReference type="Proteomes" id="UP001247620">
    <property type="component" value="Unassembled WGS sequence"/>
</dbReference>
<protein>
    <submittedName>
        <fullName evidence="2">Uncharacterized protein</fullName>
    </submittedName>
</protein>
<evidence type="ECO:0000256" key="1">
    <source>
        <dbReference type="SAM" id="MobiDB-lite"/>
    </source>
</evidence>
<organism evidence="2 3">
    <name type="scientific">Mucilaginibacter pocheonensis</name>
    <dbReference type="NCBI Taxonomy" id="398050"/>
    <lineage>
        <taxon>Bacteria</taxon>
        <taxon>Pseudomonadati</taxon>
        <taxon>Bacteroidota</taxon>
        <taxon>Sphingobacteriia</taxon>
        <taxon>Sphingobacteriales</taxon>
        <taxon>Sphingobacteriaceae</taxon>
        <taxon>Mucilaginibacter</taxon>
    </lineage>
</organism>
<gene>
    <name evidence="2" type="ORF">J2W55_004482</name>
</gene>
<evidence type="ECO:0000313" key="2">
    <source>
        <dbReference type="EMBL" id="MDR6944622.1"/>
    </source>
</evidence>
<accession>A0ABU1TGS3</accession>
<proteinExistence type="predicted"/>
<sequence length="58" mass="6827">MSNEKIIRPEWIPSAYKDEGDDDQKLTKSERDNSVPSEGKRLEKGAYKRRIALVKRHR</sequence>
<reference evidence="2 3" key="1">
    <citation type="submission" date="2023-07" db="EMBL/GenBank/DDBJ databases">
        <title>Sorghum-associated microbial communities from plants grown in Nebraska, USA.</title>
        <authorList>
            <person name="Schachtman D."/>
        </authorList>
    </citation>
    <scope>NUCLEOTIDE SEQUENCE [LARGE SCALE GENOMIC DNA]</scope>
    <source>
        <strain evidence="2 3">3262</strain>
    </source>
</reference>
<name>A0ABU1TGS3_9SPHI</name>
<evidence type="ECO:0000313" key="3">
    <source>
        <dbReference type="Proteomes" id="UP001247620"/>
    </source>
</evidence>
<keyword evidence="3" id="KW-1185">Reference proteome</keyword>
<feature type="region of interest" description="Disordered" evidence="1">
    <location>
        <begin position="1"/>
        <end position="49"/>
    </location>
</feature>